<dbReference type="HAMAP" id="MF_02078">
    <property type="entry name" value="MurJ_MviN"/>
    <property type="match status" value="1"/>
</dbReference>
<keyword evidence="5 10" id="KW-0573">Peptidoglycan synthesis</keyword>
<feature type="transmembrane region" description="Helical" evidence="10">
    <location>
        <begin position="367"/>
        <end position="387"/>
    </location>
</feature>
<reference evidence="12 13" key="1">
    <citation type="submission" date="2019-03" db="EMBL/GenBank/DDBJ databases">
        <title>Complete genome sequence of Ferrigenium kumadai strain An22, a microaerophilic iron-oxidizing bacterium isolated from a paddy field soil.</title>
        <authorList>
            <person name="Watanabe T."/>
            <person name="Asakawa S."/>
        </authorList>
    </citation>
    <scope>NUCLEOTIDE SEQUENCE [LARGE SCALE GENOMIC DNA]</scope>
    <source>
        <strain evidence="12 13">An22</strain>
    </source>
</reference>
<gene>
    <name evidence="12" type="primary">mviN</name>
    <name evidence="10" type="synonym">murJ</name>
    <name evidence="12" type="ORF">FGKAn22_17980</name>
</gene>
<evidence type="ECO:0000256" key="3">
    <source>
        <dbReference type="ARBA" id="ARBA00022692"/>
    </source>
</evidence>
<evidence type="ECO:0000256" key="8">
    <source>
        <dbReference type="ARBA" id="ARBA00060041"/>
    </source>
</evidence>
<evidence type="ECO:0000256" key="10">
    <source>
        <dbReference type="HAMAP-Rule" id="MF_02078"/>
    </source>
</evidence>
<keyword evidence="3 10" id="KW-0812">Transmembrane</keyword>
<evidence type="ECO:0000313" key="12">
    <source>
        <dbReference type="EMBL" id="BBJ00106.1"/>
    </source>
</evidence>
<keyword evidence="7 10" id="KW-0472">Membrane</keyword>
<feature type="transmembrane region" description="Helical" evidence="10">
    <location>
        <begin position="249"/>
        <end position="281"/>
    </location>
</feature>
<dbReference type="GO" id="GO:0005886">
    <property type="term" value="C:plasma membrane"/>
    <property type="evidence" value="ECO:0007669"/>
    <property type="project" value="UniProtKB-SubCell"/>
</dbReference>
<dbReference type="GO" id="GO:0008360">
    <property type="term" value="P:regulation of cell shape"/>
    <property type="evidence" value="ECO:0007669"/>
    <property type="project" value="UniProtKB-UniRule"/>
</dbReference>
<dbReference type="CDD" id="cd13123">
    <property type="entry name" value="MATE_MurJ_like"/>
    <property type="match status" value="1"/>
</dbReference>
<comment type="similarity">
    <text evidence="9 10 11">Belongs to the MurJ/MviN family.</text>
</comment>
<feature type="transmembrane region" description="Helical" evidence="10">
    <location>
        <begin position="104"/>
        <end position="127"/>
    </location>
</feature>
<evidence type="ECO:0000256" key="6">
    <source>
        <dbReference type="ARBA" id="ARBA00022989"/>
    </source>
</evidence>
<organism evidence="12 13">
    <name type="scientific">Ferrigenium kumadai</name>
    <dbReference type="NCBI Taxonomy" id="1682490"/>
    <lineage>
        <taxon>Bacteria</taxon>
        <taxon>Pseudomonadati</taxon>
        <taxon>Pseudomonadota</taxon>
        <taxon>Betaproteobacteria</taxon>
        <taxon>Nitrosomonadales</taxon>
        <taxon>Gallionellaceae</taxon>
        <taxon>Ferrigenium</taxon>
    </lineage>
</organism>
<feature type="transmembrane region" description="Helical" evidence="10">
    <location>
        <begin position="147"/>
        <end position="167"/>
    </location>
</feature>
<keyword evidence="2 10" id="KW-1003">Cell membrane</keyword>
<dbReference type="EMBL" id="AP019536">
    <property type="protein sequence ID" value="BBJ00106.1"/>
    <property type="molecule type" value="Genomic_DNA"/>
</dbReference>
<feature type="transmembrane region" description="Helical" evidence="10">
    <location>
        <begin position="44"/>
        <end position="64"/>
    </location>
</feature>
<feature type="transmembrane region" description="Helical" evidence="10">
    <location>
        <begin position="494"/>
        <end position="514"/>
    </location>
</feature>
<name>A0AAN1SZS4_9PROT</name>
<dbReference type="PIRSF" id="PIRSF002869">
    <property type="entry name" value="MviN"/>
    <property type="match status" value="1"/>
</dbReference>
<evidence type="ECO:0000256" key="11">
    <source>
        <dbReference type="PIRNR" id="PIRNR002869"/>
    </source>
</evidence>
<dbReference type="GO" id="GO:0009252">
    <property type="term" value="P:peptidoglycan biosynthetic process"/>
    <property type="evidence" value="ECO:0007669"/>
    <property type="project" value="UniProtKB-UniRule"/>
</dbReference>
<keyword evidence="13" id="KW-1185">Reference proteome</keyword>
<dbReference type="GO" id="GO:0015648">
    <property type="term" value="F:lipid-linked peptidoglycan transporter activity"/>
    <property type="evidence" value="ECO:0007669"/>
    <property type="project" value="UniProtKB-UniRule"/>
</dbReference>
<feature type="transmembrane region" description="Helical" evidence="10">
    <location>
        <begin position="454"/>
        <end position="474"/>
    </location>
</feature>
<evidence type="ECO:0000256" key="5">
    <source>
        <dbReference type="ARBA" id="ARBA00022984"/>
    </source>
</evidence>
<protein>
    <recommendedName>
        <fullName evidence="10">Probable lipid II flippase MurJ</fullName>
    </recommendedName>
</protein>
<accession>A0AAN1SZS4</accession>
<keyword evidence="6 10" id="KW-1133">Transmembrane helix</keyword>
<evidence type="ECO:0000256" key="1">
    <source>
        <dbReference type="ARBA" id="ARBA00004651"/>
    </source>
</evidence>
<dbReference type="PANTHER" id="PTHR47019">
    <property type="entry name" value="LIPID II FLIPPASE MURJ"/>
    <property type="match status" value="1"/>
</dbReference>
<dbReference type="InterPro" id="IPR051050">
    <property type="entry name" value="Lipid_II_flippase_MurJ/MviN"/>
</dbReference>
<dbReference type="PRINTS" id="PR01806">
    <property type="entry name" value="VIRFACTRMVIN"/>
</dbReference>
<evidence type="ECO:0000313" key="13">
    <source>
        <dbReference type="Proteomes" id="UP001319121"/>
    </source>
</evidence>
<sequence length="525" mass="57560">MMRGVYSGQSTTSMNLLKALATVSSLTLLSRILAFVRDVLIARIFGAGAATDAFFVAFKLPNLLRRLFAEGAFSQAFVPIFGEYRNRKGHDETKLLVDHVTTMLALILFLVTLVGIVAAPILVYISAPGFIKDVEKFDLTVQLLRITSPYIFFISLVAVAAGILNTYNKFWVPAFAPVLLNLCFIGGALWLAPYFDPPILVLAWAVFVAGFVQLVFQIPFLKKIGMLPSIRFSLKDEGMWRVIRQMGPAVFGVSIAQISLILNTIFASFLVAGSVSWLYYADRLMEFPTGMLGVALGTILLPSLSKLHASNDMTEYSKLLDWGLRLTFLLALPAALALGMIAVPLLATFFQHGEFSSHDVLMSRNALVGYSVGLIGLILVKILAPGFYAKQDIRTPVKIGIVTLLATQAMNALFIGWIQHAGLALSIGLGACLNSAILFHFLRKRGIYRPEPGWVKFFLKVALALLALGLALWFGKGSEQHWLEAHGWARILHLSALVVGGVLVYFAVLFVLGFRLKDFAKRGAN</sequence>
<keyword evidence="10" id="KW-0997">Cell inner membrane</keyword>
<feature type="transmembrane region" description="Helical" evidence="10">
    <location>
        <begin position="287"/>
        <end position="305"/>
    </location>
</feature>
<keyword evidence="4 10" id="KW-0133">Cell shape</keyword>
<feature type="transmembrane region" description="Helical" evidence="10">
    <location>
        <begin position="424"/>
        <end position="442"/>
    </location>
</feature>
<feature type="transmembrane region" description="Helical" evidence="10">
    <location>
        <begin position="201"/>
        <end position="221"/>
    </location>
</feature>
<comment type="pathway">
    <text evidence="10">Cell wall biogenesis; peptidoglycan biosynthesis.</text>
</comment>
<evidence type="ECO:0000256" key="9">
    <source>
        <dbReference type="ARBA" id="ARBA00061532"/>
    </source>
</evidence>
<keyword evidence="10 11" id="KW-0961">Cell wall biogenesis/degradation</keyword>
<evidence type="ECO:0000256" key="2">
    <source>
        <dbReference type="ARBA" id="ARBA00022475"/>
    </source>
</evidence>
<dbReference type="NCBIfam" id="TIGR01695">
    <property type="entry name" value="murJ_mviN"/>
    <property type="match status" value="1"/>
</dbReference>
<dbReference type="AlphaFoldDB" id="A0AAN1SZS4"/>
<feature type="transmembrane region" description="Helical" evidence="10">
    <location>
        <begin position="399"/>
        <end position="418"/>
    </location>
</feature>
<dbReference type="Pfam" id="PF03023">
    <property type="entry name" value="MurJ"/>
    <property type="match status" value="1"/>
</dbReference>
<dbReference type="GO" id="GO:0071555">
    <property type="term" value="P:cell wall organization"/>
    <property type="evidence" value="ECO:0007669"/>
    <property type="project" value="UniProtKB-UniRule"/>
</dbReference>
<dbReference type="GO" id="GO:0034204">
    <property type="term" value="P:lipid translocation"/>
    <property type="evidence" value="ECO:0007669"/>
    <property type="project" value="TreeGrafter"/>
</dbReference>
<proteinExistence type="inferred from homology"/>
<comment type="function">
    <text evidence="8 10 11">Involved in peptidoglycan biosynthesis. Transports lipid-linked peptidoglycan precursors from the inner to the outer leaflet of the cytoplasmic membrane.</text>
</comment>
<comment type="subcellular location">
    <subcellularLocation>
        <location evidence="10">Cell inner membrane</location>
        <topology evidence="10">Multi-pass membrane protein</topology>
    </subcellularLocation>
    <subcellularLocation>
        <location evidence="1">Cell membrane</location>
        <topology evidence="1">Multi-pass membrane protein</topology>
    </subcellularLocation>
</comment>
<dbReference type="Proteomes" id="UP001319121">
    <property type="component" value="Chromosome"/>
</dbReference>
<dbReference type="PANTHER" id="PTHR47019:SF1">
    <property type="entry name" value="LIPID II FLIPPASE MURJ"/>
    <property type="match status" value="1"/>
</dbReference>
<evidence type="ECO:0000256" key="4">
    <source>
        <dbReference type="ARBA" id="ARBA00022960"/>
    </source>
</evidence>
<feature type="transmembrane region" description="Helical" evidence="10">
    <location>
        <begin position="326"/>
        <end position="347"/>
    </location>
</feature>
<dbReference type="InterPro" id="IPR004268">
    <property type="entry name" value="MurJ"/>
</dbReference>
<evidence type="ECO:0000256" key="7">
    <source>
        <dbReference type="ARBA" id="ARBA00023136"/>
    </source>
</evidence>
<feature type="transmembrane region" description="Helical" evidence="10">
    <location>
        <begin position="174"/>
        <end position="195"/>
    </location>
</feature>
<dbReference type="KEGG" id="fku:FGKAn22_17980"/>
<keyword evidence="10 11" id="KW-0813">Transport</keyword>